<reference evidence="2" key="1">
    <citation type="submission" date="2024-06" db="EMBL/GenBank/DDBJ databases">
        <authorList>
            <person name="Ryan C."/>
        </authorList>
    </citation>
    <scope>NUCLEOTIDE SEQUENCE [LARGE SCALE GENOMIC DNA]</scope>
</reference>
<dbReference type="Proteomes" id="UP001497457">
    <property type="component" value="Chromosome 31b"/>
</dbReference>
<dbReference type="AlphaFoldDB" id="A0ABC9D4U6"/>
<keyword evidence="2" id="KW-1185">Reference proteome</keyword>
<reference evidence="1 2" key="2">
    <citation type="submission" date="2024-10" db="EMBL/GenBank/DDBJ databases">
        <authorList>
            <person name="Ryan C."/>
        </authorList>
    </citation>
    <scope>NUCLEOTIDE SEQUENCE [LARGE SCALE GENOMIC DNA]</scope>
</reference>
<proteinExistence type="predicted"/>
<organism evidence="1 2">
    <name type="scientific">Urochloa decumbens</name>
    <dbReference type="NCBI Taxonomy" id="240449"/>
    <lineage>
        <taxon>Eukaryota</taxon>
        <taxon>Viridiplantae</taxon>
        <taxon>Streptophyta</taxon>
        <taxon>Embryophyta</taxon>
        <taxon>Tracheophyta</taxon>
        <taxon>Spermatophyta</taxon>
        <taxon>Magnoliopsida</taxon>
        <taxon>Liliopsida</taxon>
        <taxon>Poales</taxon>
        <taxon>Poaceae</taxon>
        <taxon>PACMAD clade</taxon>
        <taxon>Panicoideae</taxon>
        <taxon>Panicodae</taxon>
        <taxon>Paniceae</taxon>
        <taxon>Melinidinae</taxon>
        <taxon>Urochloa</taxon>
    </lineage>
</organism>
<gene>
    <name evidence="1" type="ORF">URODEC1_LOCUS81723</name>
</gene>
<dbReference type="EMBL" id="OZ075141">
    <property type="protein sequence ID" value="CAL5031518.1"/>
    <property type="molecule type" value="Genomic_DNA"/>
</dbReference>
<accession>A0ABC9D4U6</accession>
<evidence type="ECO:0000313" key="2">
    <source>
        <dbReference type="Proteomes" id="UP001497457"/>
    </source>
</evidence>
<protein>
    <submittedName>
        <fullName evidence="1">Uncharacterized protein</fullName>
    </submittedName>
</protein>
<evidence type="ECO:0000313" key="1">
    <source>
        <dbReference type="EMBL" id="CAL5031518.1"/>
    </source>
</evidence>
<sequence length="108" mass="11461">MWGVLALVRHGLHRRPHRRRAARVADESALGDVVVAPPREREPGAAPLLARALLAMACGAARLDGESGAGGGGAEEEAWAASGWRPARAADEVGHLMVRESMRYAIYA</sequence>
<name>A0ABC9D4U6_9POAL</name>